<dbReference type="InterPro" id="IPR015330">
    <property type="entry name" value="DNA_primase/pol_bifunc_N"/>
</dbReference>
<dbReference type="EMBL" id="JAMQOM010000002">
    <property type="protein sequence ID" value="MDS0220895.1"/>
    <property type="molecule type" value="Genomic_DNA"/>
</dbReference>
<proteinExistence type="predicted"/>
<dbReference type="Pfam" id="PF09250">
    <property type="entry name" value="Prim-Pol"/>
    <property type="match status" value="1"/>
</dbReference>
<feature type="domain" description="DNA primase/polymerase bifunctional N-terminal" evidence="2">
    <location>
        <begin position="207"/>
        <end position="355"/>
    </location>
</feature>
<comment type="caution">
    <text evidence="3">The sequence shown here is derived from an EMBL/GenBank/DDBJ whole genome shotgun (WGS) entry which is preliminary data.</text>
</comment>
<protein>
    <recommendedName>
        <fullName evidence="2">DNA primase/polymerase bifunctional N-terminal domain-containing protein</fullName>
    </recommendedName>
</protein>
<gene>
    <name evidence="3" type="ORF">NDI54_05940</name>
</gene>
<reference evidence="3 4" key="1">
    <citation type="submission" date="2022-06" db="EMBL/GenBank/DDBJ databases">
        <title>Haloarcula sp. a new haloarchaeum isolate from saline soil.</title>
        <authorList>
            <person name="Strakova D."/>
            <person name="Galisteo C."/>
            <person name="Sanchez-Porro C."/>
            <person name="Ventosa A."/>
        </authorList>
    </citation>
    <scope>NUCLEOTIDE SEQUENCE [LARGE SCALE GENOMIC DNA]</scope>
    <source>
        <strain evidence="3 4">S1AR25-5A</strain>
    </source>
</reference>
<evidence type="ECO:0000259" key="2">
    <source>
        <dbReference type="Pfam" id="PF09250"/>
    </source>
</evidence>
<feature type="region of interest" description="Disordered" evidence="1">
    <location>
        <begin position="172"/>
        <end position="194"/>
    </location>
</feature>
<sequence length="1362" mass="147729">MTADIPDAVTEAIAEWTVDHEPVSRAEFDRLNSALIRTVGEAAEHEELGRNQHLRRTDAESAGLFAFEYDVALAELDDDVQYADLHGYAVNDGFVPILVCLAGDIDAVNERQHRLYHLIDDTSPCECRAATDGGRSLRERVERYRERHPDAGVPAIAGALGESPAAVAETLEQAGDADVSDATASPTDDSGPAFDYESLRYIQLRGDGSKLPAKTWGGYDQDFDDAAHVHRHDAVDMHPAENWGIVDVESGGRMSQALLIFDVDIHKSPDGFDPDRVNVPADTLVTRSQNGGFHVYFKLSGYRRGDLQESDFQMTADPGFDVDIRGSVVSHHVVAPADIPGVGGAYDVVNDSQVRPVFEPGAAAERITFDGEPLLEFDPDGGVDSYDFDVPDEPPAEMPTCYHAGLELRKAAPDDHPNSHKVNVLTAACGLAAGYDPEEVAAHFCGDWAPRDGDTDLTDKETTEYQVQHIDDGGYSPPAESTLRDYGILDEGEHCEDCPIEYHGAPTGRDGGPDTVTAGQWAIEECEPPARDAEAFDREQRWADLQGERFDEAVGHAGIDVWADEAGAGKTTNAALGALDRDEAHVIYFDKHEKAREFVTDDAIQAAAGDADIEYFHLKGGAQKREGGCMDADHADANCPEHGDTQNCPPMCPIYELDPDHETRQAYDALVPEVGPNRAHQILGLHDEGQHEWHGQECAWQAQYAAVESERFVVAVHPYVTQKTVRETGLNIIDETPDLHAREQSAGPTELTRAANTLERVADLRSRDDPVAHTARELARFARDVVDVITDVAAADGLADLDAPSVTWNAYESYDDVAGGHVARDSPEEGWQLAEALARAKIAHGETVLTRMQNDEWGGTPISIDPLLAAAVEAGLDEQPVMQAVALSPVVDSCPWCGSEVGHHDGARCCASEDCDWDEREHGFIAQNADTGRATAWLADPAGETASLRYRELPLPSDLPAPTDTLVLDATATPDKVATLFGVDRDAVAVTGDEPLAIPNLHTTQVLDGQYHANTIRRALEEDRTLATRIQRSIDTAAEVHDAPLYVVKAGLIPEFDFPDHGEVLHYHATRGLNRNDCDAVLCIGAPHPNVDDLRRNAGLLTMGREDLAAGGAEHSTRQDASNPPVYRKLDYEDDGGRGRAVPTKHYTGLVGTLFRETREKELVQALHRIRPLLADDTKHAYLLTNVPTATPVDALATFEELADPLEAMLPVPDGAITLLETVHDVVAGEGPDGFRAGQLVETRGDGVANKVSGYHRLAQMAGLEVSERTVYNWVSALEGVGLLQPESYEQRAGVSYAVDTATLKSALSVLSNNGGFKVAAVRRFRRILEESDSGLGWLDRAREVFTLQGIGPDRDPPPTGG</sequence>
<dbReference type="Proteomes" id="UP001253439">
    <property type="component" value="Unassembled WGS sequence"/>
</dbReference>
<dbReference type="RefSeq" id="WP_310895562.1">
    <property type="nucleotide sequence ID" value="NZ_JAMQOM010000002.1"/>
</dbReference>
<accession>A0AAE4JGV8</accession>
<organism evidence="3 4">
    <name type="scientific">Haloarcula terrestris</name>
    <dbReference type="NCBI Taxonomy" id="2950533"/>
    <lineage>
        <taxon>Archaea</taxon>
        <taxon>Methanobacteriati</taxon>
        <taxon>Methanobacteriota</taxon>
        <taxon>Stenosarchaea group</taxon>
        <taxon>Halobacteria</taxon>
        <taxon>Halobacteriales</taxon>
        <taxon>Haloarculaceae</taxon>
        <taxon>Haloarcula</taxon>
    </lineage>
</organism>
<name>A0AAE4JGV8_9EURY</name>
<dbReference type="SUPFAM" id="SSF56747">
    <property type="entry name" value="Prim-pol domain"/>
    <property type="match status" value="1"/>
</dbReference>
<evidence type="ECO:0000256" key="1">
    <source>
        <dbReference type="SAM" id="MobiDB-lite"/>
    </source>
</evidence>
<keyword evidence="4" id="KW-1185">Reference proteome</keyword>
<evidence type="ECO:0000313" key="4">
    <source>
        <dbReference type="Proteomes" id="UP001253439"/>
    </source>
</evidence>
<evidence type="ECO:0000313" key="3">
    <source>
        <dbReference type="EMBL" id="MDS0220895.1"/>
    </source>
</evidence>